<sequence length="108" mass="11692">MTARHDLKRAIGSVARKITASEVADIPVLDLPTLSVDLPAFGGRCRLIPHSPETPPGGVMTLAYVNTGGCKKTLRPAFYRNGRWVGRNLKPLGSPVRVWYHIEAASDG</sequence>
<evidence type="ECO:0000313" key="1">
    <source>
        <dbReference type="EMBL" id="MBY6219017.1"/>
    </source>
</evidence>
<protein>
    <submittedName>
        <fullName evidence="1">Uncharacterized protein</fullName>
    </submittedName>
</protein>
<gene>
    <name evidence="1" type="ORF">KUV31_11765</name>
</gene>
<dbReference type="AlphaFoldDB" id="A0A9Q3S2Z1"/>
<accession>A0A9Q3S2Z1</accession>
<proteinExistence type="predicted"/>
<dbReference type="Proteomes" id="UP000824927">
    <property type="component" value="Unassembled WGS sequence"/>
</dbReference>
<name>A0A9Q3S2Z1_9SPHN</name>
<dbReference type="RefSeq" id="WP_222405665.1">
    <property type="nucleotide sequence ID" value="NZ_JAHVKP010000001.1"/>
</dbReference>
<evidence type="ECO:0000313" key="2">
    <source>
        <dbReference type="Proteomes" id="UP000824927"/>
    </source>
</evidence>
<reference evidence="1" key="1">
    <citation type="submission" date="2021-06" db="EMBL/GenBank/DDBJ databases">
        <title>50 bacteria genomes isolated from Dapeng, Shenzhen, China.</title>
        <authorList>
            <person name="Zheng W."/>
            <person name="Yu S."/>
            <person name="Huang Y."/>
        </authorList>
    </citation>
    <scope>NUCLEOTIDE SEQUENCE</scope>
    <source>
        <strain evidence="1">DP4N28-2</strain>
    </source>
</reference>
<comment type="caution">
    <text evidence="1">The sequence shown here is derived from an EMBL/GenBank/DDBJ whole genome shotgun (WGS) entry which is preliminary data.</text>
</comment>
<organism evidence="1 2">
    <name type="scientific">Qipengyuania aquimaris</name>
    <dbReference type="NCBI Taxonomy" id="255984"/>
    <lineage>
        <taxon>Bacteria</taxon>
        <taxon>Pseudomonadati</taxon>
        <taxon>Pseudomonadota</taxon>
        <taxon>Alphaproteobacteria</taxon>
        <taxon>Sphingomonadales</taxon>
        <taxon>Erythrobacteraceae</taxon>
        <taxon>Qipengyuania</taxon>
    </lineage>
</organism>
<dbReference type="EMBL" id="JAHVKP010000001">
    <property type="protein sequence ID" value="MBY6219017.1"/>
    <property type="molecule type" value="Genomic_DNA"/>
</dbReference>